<organism evidence="4 5">
    <name type="scientific">Streptomyces nojiriensis</name>
    <dbReference type="NCBI Taxonomy" id="66374"/>
    <lineage>
        <taxon>Bacteria</taxon>
        <taxon>Bacillati</taxon>
        <taxon>Actinomycetota</taxon>
        <taxon>Actinomycetes</taxon>
        <taxon>Kitasatosporales</taxon>
        <taxon>Streptomycetaceae</taxon>
        <taxon>Streptomyces</taxon>
    </lineage>
</organism>
<feature type="compositionally biased region" description="Basic and acidic residues" evidence="1">
    <location>
        <begin position="1"/>
        <end position="18"/>
    </location>
</feature>
<feature type="region of interest" description="Disordered" evidence="1">
    <location>
        <begin position="67"/>
        <end position="96"/>
    </location>
</feature>
<dbReference type="InterPro" id="IPR000772">
    <property type="entry name" value="Ricin_B_lectin"/>
</dbReference>
<dbReference type="CDD" id="cd00161">
    <property type="entry name" value="beta-trefoil_Ricin-like"/>
    <property type="match status" value="1"/>
</dbReference>
<dbReference type="PROSITE" id="PS50231">
    <property type="entry name" value="RICIN_B_LECTIN"/>
    <property type="match status" value="1"/>
</dbReference>
<dbReference type="GeneID" id="95587534"/>
<evidence type="ECO:0000313" key="5">
    <source>
        <dbReference type="Proteomes" id="UP000613974"/>
    </source>
</evidence>
<evidence type="ECO:0000313" key="4">
    <source>
        <dbReference type="EMBL" id="GHI69237.1"/>
    </source>
</evidence>
<evidence type="ECO:0000256" key="1">
    <source>
        <dbReference type="SAM" id="MobiDB-lite"/>
    </source>
</evidence>
<proteinExistence type="predicted"/>
<feature type="compositionally biased region" description="Polar residues" evidence="1">
    <location>
        <begin position="22"/>
        <end position="32"/>
    </location>
</feature>
<gene>
    <name evidence="4" type="ORF">Snoj_31550</name>
</gene>
<dbReference type="RefSeq" id="WP_189743578.1">
    <property type="nucleotide sequence ID" value="NZ_BMRL01000013.1"/>
</dbReference>
<dbReference type="InterPro" id="IPR035992">
    <property type="entry name" value="Ricin_B-like_lectins"/>
</dbReference>
<keyword evidence="2" id="KW-0472">Membrane</keyword>
<dbReference type="EMBL" id="BNEC01000005">
    <property type="protein sequence ID" value="GHI69237.1"/>
    <property type="molecule type" value="Genomic_DNA"/>
</dbReference>
<protein>
    <recommendedName>
        <fullName evidence="3">Ricin B lectin domain-containing protein</fullName>
    </recommendedName>
</protein>
<keyword evidence="2" id="KW-1133">Transmembrane helix</keyword>
<dbReference type="Proteomes" id="UP000613974">
    <property type="component" value="Unassembled WGS sequence"/>
</dbReference>
<evidence type="ECO:0000259" key="3">
    <source>
        <dbReference type="Pfam" id="PF00652"/>
    </source>
</evidence>
<name>A0ABQ3SM80_9ACTN</name>
<evidence type="ECO:0000256" key="2">
    <source>
        <dbReference type="SAM" id="Phobius"/>
    </source>
</evidence>
<dbReference type="Pfam" id="PF00652">
    <property type="entry name" value="Ricin_B_lectin"/>
    <property type="match status" value="1"/>
</dbReference>
<feature type="compositionally biased region" description="Low complexity" evidence="1">
    <location>
        <begin position="73"/>
        <end position="94"/>
    </location>
</feature>
<sequence>MSGTESDRGDDGRGDVRGDTYTGPSGVQRGSGNLQVNFHEHRAGIVSACAVALVCVATVIAVRVGGGDRDTEAVSPPAKSPATATAPRPGAADPSVLTGRLVNRDSKLCLRVPGPDDGLVPVQDTCTDAADRTWTLAPQDADGDTRTLRNAHSGRCLTVVGTENFAPARQFACTAARYDGQHWELQWGRGDRAEQFMLRNAVNTKCLTVQGRETTRPAAQTSCGDHYDDQWWQLAP</sequence>
<feature type="transmembrane region" description="Helical" evidence="2">
    <location>
        <begin position="43"/>
        <end position="62"/>
    </location>
</feature>
<dbReference type="Gene3D" id="2.80.10.50">
    <property type="match status" value="1"/>
</dbReference>
<comment type="caution">
    <text evidence="4">The sequence shown here is derived from an EMBL/GenBank/DDBJ whole genome shotgun (WGS) entry which is preliminary data.</text>
</comment>
<feature type="domain" description="Ricin B lectin" evidence="3">
    <location>
        <begin position="98"/>
        <end position="232"/>
    </location>
</feature>
<keyword evidence="5" id="KW-1185">Reference proteome</keyword>
<feature type="region of interest" description="Disordered" evidence="1">
    <location>
        <begin position="1"/>
        <end position="32"/>
    </location>
</feature>
<dbReference type="SUPFAM" id="SSF50370">
    <property type="entry name" value="Ricin B-like lectins"/>
    <property type="match status" value="1"/>
</dbReference>
<accession>A0ABQ3SM80</accession>
<keyword evidence="2" id="KW-0812">Transmembrane</keyword>
<reference evidence="5" key="1">
    <citation type="submission" date="2023-07" db="EMBL/GenBank/DDBJ databases">
        <title>Whole genome shotgun sequence of Streptomyces nojiriensis NBRC 13794.</title>
        <authorList>
            <person name="Komaki H."/>
            <person name="Tamura T."/>
        </authorList>
    </citation>
    <scope>NUCLEOTIDE SEQUENCE [LARGE SCALE GENOMIC DNA]</scope>
    <source>
        <strain evidence="5">NBRC 13794</strain>
    </source>
</reference>